<dbReference type="OrthoDB" id="1653613at2"/>
<keyword evidence="2" id="KW-1185">Reference proteome</keyword>
<dbReference type="RefSeq" id="WP_050740166.1">
    <property type="nucleotide sequence ID" value="NZ_LGYO01000022.1"/>
</dbReference>
<dbReference type="AlphaFoldDB" id="A0A0L6U050"/>
<comment type="caution">
    <text evidence="1">The sequence shown here is derived from an EMBL/GenBank/DDBJ whole genome shotgun (WGS) entry which is preliminary data.</text>
</comment>
<name>A0A0L6U050_9FIRM</name>
<accession>A0A0L6U050</accession>
<organism evidence="1 2">
    <name type="scientific">Acetobacterium bakii</name>
    <dbReference type="NCBI Taxonomy" id="52689"/>
    <lineage>
        <taxon>Bacteria</taxon>
        <taxon>Bacillati</taxon>
        <taxon>Bacillota</taxon>
        <taxon>Clostridia</taxon>
        <taxon>Eubacteriales</taxon>
        <taxon>Eubacteriaceae</taxon>
        <taxon>Acetobacterium</taxon>
    </lineage>
</organism>
<evidence type="ECO:0000313" key="2">
    <source>
        <dbReference type="Proteomes" id="UP000036873"/>
    </source>
</evidence>
<reference evidence="2" key="1">
    <citation type="submission" date="2015-07" db="EMBL/GenBank/DDBJ databases">
        <title>Draft genome sequence of Acetobacterium bakii DSM 8293, a potential psychrophilic chemical producer through syngas fermentation.</title>
        <authorList>
            <person name="Song Y."/>
            <person name="Hwang S."/>
            <person name="Cho B.-K."/>
        </authorList>
    </citation>
    <scope>NUCLEOTIDE SEQUENCE [LARGE SCALE GENOMIC DNA]</scope>
    <source>
        <strain evidence="2">DSM 8239</strain>
    </source>
</reference>
<dbReference type="EMBL" id="LGYO01000022">
    <property type="protein sequence ID" value="KNZ41858.1"/>
    <property type="molecule type" value="Genomic_DNA"/>
</dbReference>
<evidence type="ECO:0000313" key="1">
    <source>
        <dbReference type="EMBL" id="KNZ41858.1"/>
    </source>
</evidence>
<sequence>MSKLNDISNGIGNIFKDAGRDLIDEKVNIAIKKERKNGIEITIETLIEAGIKDAVIINLLEKYWGLLDDEPREAVRYIKTFEYPYKALTFYLKGQGYTSTEVEDFMNMNHVRIKLRHNRELSKLSPEKLMHKVTELK</sequence>
<dbReference type="Proteomes" id="UP000036873">
    <property type="component" value="Unassembled WGS sequence"/>
</dbReference>
<protein>
    <submittedName>
        <fullName evidence="1">Uncharacterized protein</fullName>
    </submittedName>
</protein>
<gene>
    <name evidence="1" type="ORF">AKG39_09575</name>
</gene>
<proteinExistence type="predicted"/>